<gene>
    <name evidence="1" type="ORF">PIGHUM_04499</name>
</gene>
<dbReference type="Proteomes" id="UP000277294">
    <property type="component" value="Unassembled WGS sequence"/>
</dbReference>
<dbReference type="EMBL" id="UWPJ01000039">
    <property type="protein sequence ID" value="VCU72400.1"/>
    <property type="molecule type" value="Genomic_DNA"/>
</dbReference>
<dbReference type="RefSeq" id="WP_124081950.1">
    <property type="nucleotide sequence ID" value="NZ_UWPJ01000039.1"/>
</dbReference>
<evidence type="ECO:0000313" key="2">
    <source>
        <dbReference type="Proteomes" id="UP000277294"/>
    </source>
</evidence>
<reference evidence="1 2" key="1">
    <citation type="submission" date="2018-10" db="EMBL/GenBank/DDBJ databases">
        <authorList>
            <person name="Criscuolo A."/>
        </authorList>
    </citation>
    <scope>NUCLEOTIDE SEQUENCE [LARGE SCALE GENOMIC DNA]</scope>
    <source>
        <strain evidence="1">DnA1</strain>
    </source>
</reference>
<protein>
    <submittedName>
        <fullName evidence="1">Uncharacterized protein</fullName>
    </submittedName>
</protein>
<dbReference type="AlphaFoldDB" id="A0A3P4B9W6"/>
<name>A0A3P4B9W6_9BURK</name>
<proteinExistence type="predicted"/>
<dbReference type="OrthoDB" id="9135928at2"/>
<sequence>MGSFDFSNAELPRLLPLENSYAENGVEADLKQLFLDLFNQHLAADTFDVNVLGAAHLGSFDLVRRAVNTDGLVLMQGDREEAATRYLYRAWKSGDVQGRGLHFLRTYLQMLFPNLCQVDQLWHDKNMPYPTGLYSSKPRFSWWLHQLGEPGLKLDGSWGVGRRIQDADESRADREVDTDNMYLTSRVEIVLDFSVNVRSVASLMHIIRSVIPARLLPLFRFWLTFVLHLEILASSSLFMEKNAKMRYPWCGRVIGESDDVRWKLGRDGEMVKLGLPFGTFRLGEIRGGKSVWRLKSCRIESDLLMESHASASAYRLPTIGEKDRRLDGTWRLGGRSIYVGSRALMQKRVNMDVPADLLTTFHEHHQIKYPANPARLGARVRLSSWRRLDGRWKVGGLLAPRPFGFTLERGEPFLIESSTTMASEASMWAFPERLTRAAATKVTGTPRQLNGSWYLGAENKLGRFRLNGRRLRAMKMTKYPRLGHFKVAADIPGEEQYVSGTVRRLRLDGGWQIGSPAAPEFTFEAFKVG</sequence>
<accession>A0A3P4B9W6</accession>
<organism evidence="1 2">
    <name type="scientific">Pigmentiphaga humi</name>
    <dbReference type="NCBI Taxonomy" id="2478468"/>
    <lineage>
        <taxon>Bacteria</taxon>
        <taxon>Pseudomonadati</taxon>
        <taxon>Pseudomonadota</taxon>
        <taxon>Betaproteobacteria</taxon>
        <taxon>Burkholderiales</taxon>
        <taxon>Alcaligenaceae</taxon>
        <taxon>Pigmentiphaga</taxon>
    </lineage>
</organism>
<keyword evidence="2" id="KW-1185">Reference proteome</keyword>
<evidence type="ECO:0000313" key="1">
    <source>
        <dbReference type="EMBL" id="VCU72400.1"/>
    </source>
</evidence>